<dbReference type="OrthoDB" id="9766687at2"/>
<dbReference type="AlphaFoldDB" id="A0A368KCG0"/>
<comment type="caution">
    <text evidence="3">The sequence shown here is derived from an EMBL/GenBank/DDBJ whole genome shotgun (WGS) entry which is preliminary data.</text>
</comment>
<dbReference type="EMBL" id="QFWQ01000006">
    <property type="protein sequence ID" value="RCS29629.1"/>
    <property type="molecule type" value="Genomic_DNA"/>
</dbReference>
<keyword evidence="4" id="KW-1185">Reference proteome</keyword>
<dbReference type="SMART" id="SM00028">
    <property type="entry name" value="TPR"/>
    <property type="match status" value="4"/>
</dbReference>
<feature type="repeat" description="TPR" evidence="2">
    <location>
        <begin position="119"/>
        <end position="152"/>
    </location>
</feature>
<dbReference type="PANTHER" id="PTHR12788">
    <property type="entry name" value="PROTEIN-TYROSINE SULFOTRANSFERASE 2"/>
    <property type="match status" value="1"/>
</dbReference>
<feature type="repeat" description="TPR" evidence="2">
    <location>
        <begin position="85"/>
        <end position="118"/>
    </location>
</feature>
<dbReference type="SUPFAM" id="SSF52540">
    <property type="entry name" value="P-loop containing nucleoside triphosphate hydrolases"/>
    <property type="match status" value="1"/>
</dbReference>
<dbReference type="PROSITE" id="PS50005">
    <property type="entry name" value="TPR"/>
    <property type="match status" value="2"/>
</dbReference>
<dbReference type="InterPro" id="IPR026634">
    <property type="entry name" value="TPST-like"/>
</dbReference>
<evidence type="ECO:0000256" key="2">
    <source>
        <dbReference type="PROSITE-ProRule" id="PRU00339"/>
    </source>
</evidence>
<keyword evidence="1 3" id="KW-0808">Transferase</keyword>
<dbReference type="InterPro" id="IPR027417">
    <property type="entry name" value="P-loop_NTPase"/>
</dbReference>
<dbReference type="Gene3D" id="1.25.40.10">
    <property type="entry name" value="Tetratricopeptide repeat domain"/>
    <property type="match status" value="1"/>
</dbReference>
<accession>A0A368KCG0</accession>
<evidence type="ECO:0000313" key="4">
    <source>
        <dbReference type="Proteomes" id="UP000252387"/>
    </source>
</evidence>
<dbReference type="RefSeq" id="WP_114343377.1">
    <property type="nucleotide sequence ID" value="NZ_QFWQ01000006.1"/>
</dbReference>
<dbReference type="SUPFAM" id="SSF48452">
    <property type="entry name" value="TPR-like"/>
    <property type="match status" value="1"/>
</dbReference>
<dbReference type="Proteomes" id="UP000252387">
    <property type="component" value="Unassembled WGS sequence"/>
</dbReference>
<dbReference type="Pfam" id="PF13469">
    <property type="entry name" value="Sulfotransfer_3"/>
    <property type="match status" value="1"/>
</dbReference>
<dbReference type="PANTHER" id="PTHR12788:SF10">
    <property type="entry name" value="PROTEIN-TYROSINE SULFOTRANSFERASE"/>
    <property type="match status" value="1"/>
</dbReference>
<dbReference type="Gene3D" id="3.40.50.300">
    <property type="entry name" value="P-loop containing nucleotide triphosphate hydrolases"/>
    <property type="match status" value="1"/>
</dbReference>
<organism evidence="3 4">
    <name type="scientific">Rhodanobacter denitrificans</name>
    <dbReference type="NCBI Taxonomy" id="666685"/>
    <lineage>
        <taxon>Bacteria</taxon>
        <taxon>Pseudomonadati</taxon>
        <taxon>Pseudomonadota</taxon>
        <taxon>Gammaproteobacteria</taxon>
        <taxon>Lysobacterales</taxon>
        <taxon>Rhodanobacteraceae</taxon>
        <taxon>Rhodanobacter</taxon>
    </lineage>
</organism>
<proteinExistence type="predicted"/>
<name>A0A368KCG0_9GAMM</name>
<keyword evidence="2" id="KW-0802">TPR repeat</keyword>
<sequence length="528" mass="58593">MPPTSPTSRLNGLDSAGVQHVAAVAEALDAGRVDEANRRLGFVMATHPSHPEVLRMQAGILGQRGLHSEAIHTMQRALAQRPQDALYYNTLGALLGAAGNYDGAIVALRRCCELQPRLALAWYNLGVMLTRSVQNDEAVGALRQAVAIDPDHYASRALLADLLRTTGQVEQAAIEYRRLLAQQPATGMAWWGLAELRSNRFNDDDVARMRAIARDPGIDADDLIATGFALAKALDEAGRPAESLAALEHANAVARRRQRWSASAFSTTIDAILGAFTPPPVGATAEQGSEAIFVVSLPRSGSTLVEQILASHSRVEGAGELADLPQVLGEESRRRGLHFPQWVGAMQAGDWERLGQRYLERTARWRRQRPVFIDKLPNNWMYVGAVRAMLPSARIVACRRDPLETCFSCYRQHLAGNEYTRTFEDLAGFWRDFDRSVQRWRELHPAHVFEHRYEDLLAGPEAGIRRLLDFCGLPFEPGCLDFHETRRDVRSPSATQVRRPLHNTARAPRYGALLDPLRTALGLPRWHA</sequence>
<reference evidence="3 4" key="1">
    <citation type="submission" date="2018-05" db="EMBL/GenBank/DDBJ databases">
        <title>Draft genome sequence of Rhodanobacter denitrificans Yn1 isolated from gold copper mine.</title>
        <authorList>
            <person name="Yang N."/>
            <person name="Mazhar H.S."/>
            <person name="Rensing C."/>
        </authorList>
    </citation>
    <scope>NUCLEOTIDE SEQUENCE [LARGE SCALE GENOMIC DNA]</scope>
    <source>
        <strain evidence="3 4">Yn1</strain>
    </source>
</reference>
<dbReference type="GO" id="GO:0008476">
    <property type="term" value="F:protein-tyrosine sulfotransferase activity"/>
    <property type="evidence" value="ECO:0007669"/>
    <property type="project" value="InterPro"/>
</dbReference>
<gene>
    <name evidence="3" type="ORF">DEO45_10725</name>
</gene>
<protein>
    <submittedName>
        <fullName evidence="3">Sulfotransferase family protein</fullName>
    </submittedName>
</protein>
<dbReference type="InterPro" id="IPR011990">
    <property type="entry name" value="TPR-like_helical_dom_sf"/>
</dbReference>
<dbReference type="InterPro" id="IPR019734">
    <property type="entry name" value="TPR_rpt"/>
</dbReference>
<dbReference type="Pfam" id="PF14559">
    <property type="entry name" value="TPR_19"/>
    <property type="match status" value="2"/>
</dbReference>
<evidence type="ECO:0000313" key="3">
    <source>
        <dbReference type="EMBL" id="RCS29629.1"/>
    </source>
</evidence>
<evidence type="ECO:0000256" key="1">
    <source>
        <dbReference type="ARBA" id="ARBA00022679"/>
    </source>
</evidence>